<dbReference type="Pfam" id="PF05257">
    <property type="entry name" value="CHAP"/>
    <property type="match status" value="1"/>
</dbReference>
<proteinExistence type="predicted"/>
<dbReference type="EMBL" id="AP023093">
    <property type="protein sequence ID" value="BCE35733.1"/>
    <property type="molecule type" value="Genomic_DNA"/>
</dbReference>
<dbReference type="AlphaFoldDB" id="A0A809Y8P2"/>
<organism evidence="2">
    <name type="scientific">Bradyrhizobium diazoefficiens</name>
    <dbReference type="NCBI Taxonomy" id="1355477"/>
    <lineage>
        <taxon>Bacteria</taxon>
        <taxon>Pseudomonadati</taxon>
        <taxon>Pseudomonadota</taxon>
        <taxon>Alphaproteobacteria</taxon>
        <taxon>Hyphomicrobiales</taxon>
        <taxon>Nitrobacteraceae</taxon>
        <taxon>Bradyrhizobium</taxon>
    </lineage>
</organism>
<gene>
    <name evidence="2" type="ORF">XF3B_07640</name>
</gene>
<sequence>MTVSRRAFVTGALAFVGSDLTLQGAMAAQRRPAGPIGTDIGVVPELPAELKQYSDRDDLNATILKDFDVETKGLQPALLAERQTALAIVQKVPSWSDQKMITPYDVASFFLGVAQDRAGKYDSTWPGYMRAWPVRANPLIVEFFSQTTTKPAGDTTAWCSAFVNWCFVRSHTGRNDSGKSRAPTRDAASASWRNWGTGMIFDKGKSTLRGGTPKVGDLVVFVDKGDSAHGHIAFYVDHNDTHVKVLGGNQLEGQPVRHCISEKLIPLWGNVLQIHSIRTDPALHA</sequence>
<evidence type="ECO:0000259" key="1">
    <source>
        <dbReference type="Pfam" id="PF05257"/>
    </source>
</evidence>
<feature type="domain" description="Peptidase C51" evidence="1">
    <location>
        <begin position="153"/>
        <end position="249"/>
    </location>
</feature>
<dbReference type="RefSeq" id="WP_182872459.1">
    <property type="nucleotide sequence ID" value="NZ_AP022639.1"/>
</dbReference>
<reference evidence="2" key="1">
    <citation type="submission" date="2020-05" db="EMBL/GenBank/DDBJ databases">
        <title>Complete genome sequence of Bradyrhizobium diazoefficiens XF3 isolated from soybean nodule.</title>
        <authorList>
            <person name="Noda R."/>
            <person name="Kakizaki K."/>
            <person name="Minamisawa K."/>
        </authorList>
    </citation>
    <scope>NUCLEOTIDE SEQUENCE</scope>
    <source>
        <strain evidence="2">XF3</strain>
    </source>
</reference>
<evidence type="ECO:0000313" key="2">
    <source>
        <dbReference type="EMBL" id="BCE35733.1"/>
    </source>
</evidence>
<dbReference type="InterPro" id="IPR007921">
    <property type="entry name" value="CHAP_dom"/>
</dbReference>
<protein>
    <recommendedName>
        <fullName evidence="1">Peptidase C51 domain-containing protein</fullName>
    </recommendedName>
</protein>
<accession>A0A809Y8P2</accession>
<name>A0A809Y8P2_9BRAD</name>